<keyword evidence="2" id="KW-0378">Hydrolase</keyword>
<dbReference type="PRINTS" id="PR00412">
    <property type="entry name" value="EPOXHYDRLASE"/>
</dbReference>
<dbReference type="GO" id="GO:0016020">
    <property type="term" value="C:membrane"/>
    <property type="evidence" value="ECO:0007669"/>
    <property type="project" value="TreeGrafter"/>
</dbReference>
<organism evidence="2 3">
    <name type="scientific">Pantoea brenneri</name>
    <dbReference type="NCBI Taxonomy" id="472694"/>
    <lineage>
        <taxon>Bacteria</taxon>
        <taxon>Pseudomonadati</taxon>
        <taxon>Pseudomonadota</taxon>
        <taxon>Gammaproteobacteria</taxon>
        <taxon>Enterobacterales</taxon>
        <taxon>Erwiniaceae</taxon>
        <taxon>Pantoea</taxon>
    </lineage>
</organism>
<dbReference type="Pfam" id="PF00561">
    <property type="entry name" value="Abhydrolase_1"/>
    <property type="match status" value="1"/>
</dbReference>
<dbReference type="Gene3D" id="3.40.50.1820">
    <property type="entry name" value="alpha/beta hydrolase"/>
    <property type="match status" value="1"/>
</dbReference>
<dbReference type="GO" id="GO:0046464">
    <property type="term" value="P:acylglycerol catabolic process"/>
    <property type="evidence" value="ECO:0007669"/>
    <property type="project" value="TreeGrafter"/>
</dbReference>
<comment type="caution">
    <text evidence="2">The sequence shown here is derived from an EMBL/GenBank/DDBJ whole genome shotgun (WGS) entry which is preliminary data.</text>
</comment>
<gene>
    <name evidence="2" type="ORF">HU668_21495</name>
</gene>
<accession>A0A7Y6TU65</accession>
<dbReference type="RefSeq" id="WP_069729833.1">
    <property type="nucleotide sequence ID" value="NZ_JABWPE010000039.1"/>
</dbReference>
<evidence type="ECO:0000313" key="2">
    <source>
        <dbReference type="EMBL" id="NUY99017.1"/>
    </source>
</evidence>
<dbReference type="GeneID" id="57347760"/>
<dbReference type="SUPFAM" id="SSF53474">
    <property type="entry name" value="alpha/beta-Hydrolases"/>
    <property type="match status" value="1"/>
</dbReference>
<evidence type="ECO:0000313" key="3">
    <source>
        <dbReference type="Proteomes" id="UP000566985"/>
    </source>
</evidence>
<dbReference type="InterPro" id="IPR029058">
    <property type="entry name" value="AB_hydrolase_fold"/>
</dbReference>
<protein>
    <submittedName>
        <fullName evidence="2">Alpha/beta hydrolase</fullName>
    </submittedName>
</protein>
<dbReference type="InterPro" id="IPR050266">
    <property type="entry name" value="AB_hydrolase_sf"/>
</dbReference>
<dbReference type="EMBL" id="JABWPM010000039">
    <property type="protein sequence ID" value="NUY99017.1"/>
    <property type="molecule type" value="Genomic_DNA"/>
</dbReference>
<dbReference type="Proteomes" id="UP000566985">
    <property type="component" value="Unassembled WGS sequence"/>
</dbReference>
<sequence>MGLISNRGPSPFIQGFQLQDVTLDNGITLRVATGGSGPALVMLHGHPQNHLCWHKVAPVLAQHYTVVLPDLRGYGDSDKPASDAQHRPYSKRAMAQDIALLMTALGHPRFAFVGHDRGARVGHRLALDYPDRVSACTFIDIAPTATMYQQTDREFATRYFWWFFLIQPEPLPETLIGSNTEFFLRQHIRAQLKVADATPEAILKDYLRCYQHPAMVHAVCEDYRASATIDLEDDAASAGERIRCPLLLLWGEQGTVGQLYDVPQTWADKASHIRGRALPCGHSPQEEVPSALLAELQAFLTSAGENQAD</sequence>
<dbReference type="PRINTS" id="PR00111">
    <property type="entry name" value="ABHYDROLASE"/>
</dbReference>
<proteinExistence type="predicted"/>
<dbReference type="AlphaFoldDB" id="A0A7Y6TU65"/>
<dbReference type="PANTHER" id="PTHR43798:SF33">
    <property type="entry name" value="HYDROLASE, PUTATIVE (AFU_ORTHOLOGUE AFUA_2G14860)-RELATED"/>
    <property type="match status" value="1"/>
</dbReference>
<dbReference type="PANTHER" id="PTHR43798">
    <property type="entry name" value="MONOACYLGLYCEROL LIPASE"/>
    <property type="match status" value="1"/>
</dbReference>
<dbReference type="InterPro" id="IPR000639">
    <property type="entry name" value="Epox_hydrolase-like"/>
</dbReference>
<dbReference type="InterPro" id="IPR000073">
    <property type="entry name" value="AB_hydrolase_1"/>
</dbReference>
<dbReference type="GO" id="GO:0047372">
    <property type="term" value="F:monoacylglycerol lipase activity"/>
    <property type="evidence" value="ECO:0007669"/>
    <property type="project" value="TreeGrafter"/>
</dbReference>
<feature type="domain" description="AB hydrolase-1" evidence="1">
    <location>
        <begin position="38"/>
        <end position="287"/>
    </location>
</feature>
<reference evidence="2 3" key="1">
    <citation type="submission" date="2020-05" db="EMBL/GenBank/DDBJ databases">
        <title>Whole Genome Sequences of Enterobacteriales Associated with the International Space Station.</title>
        <authorList>
            <person name="Bharadwaj A."/>
            <person name="Daudu R."/>
            <person name="Singh N."/>
            <person name="Wood J."/>
            <person name="Debieu M."/>
            <person name="Mason C."/>
            <person name="Wang C."/>
            <person name="Venkateswaran K."/>
        </authorList>
    </citation>
    <scope>NUCLEOTIDE SEQUENCE [LARGE SCALE GENOMIC DNA]</scope>
    <source>
        <strain evidence="2 3">IF5SW-B1</strain>
    </source>
</reference>
<name>A0A7Y6TU65_9GAMM</name>
<evidence type="ECO:0000259" key="1">
    <source>
        <dbReference type="Pfam" id="PF00561"/>
    </source>
</evidence>